<dbReference type="AlphaFoldDB" id="A0A177WTB7"/>
<reference evidence="3 4" key="2">
    <citation type="submission" date="2016-05" db="EMBL/GenBank/DDBJ databases">
        <title>Lineage-specific infection strategies underlie the spectrum of fungal disease in amphibians.</title>
        <authorList>
            <person name="Cuomo C.A."/>
            <person name="Farrer R.A."/>
            <person name="James T."/>
            <person name="Longcore J."/>
            <person name="Birren B."/>
        </authorList>
    </citation>
    <scope>NUCLEOTIDE SEQUENCE [LARGE SCALE GENOMIC DNA]</scope>
    <source>
        <strain evidence="3 4">JEL423</strain>
    </source>
</reference>
<evidence type="ECO:0000313" key="3">
    <source>
        <dbReference type="EMBL" id="OAJ43387.1"/>
    </source>
</evidence>
<feature type="compositionally biased region" description="Low complexity" evidence="1">
    <location>
        <begin position="25"/>
        <end position="49"/>
    </location>
</feature>
<evidence type="ECO:0000256" key="1">
    <source>
        <dbReference type="SAM" id="MobiDB-lite"/>
    </source>
</evidence>
<feature type="chain" id="PRO_5008077867" evidence="2">
    <location>
        <begin position="20"/>
        <end position="223"/>
    </location>
</feature>
<gene>
    <name evidence="3" type="ORF">BDEG_26752</name>
</gene>
<name>A0A177WTB7_BATDL</name>
<organism evidence="3 4">
    <name type="scientific">Batrachochytrium dendrobatidis (strain JEL423)</name>
    <dbReference type="NCBI Taxonomy" id="403673"/>
    <lineage>
        <taxon>Eukaryota</taxon>
        <taxon>Fungi</taxon>
        <taxon>Fungi incertae sedis</taxon>
        <taxon>Chytridiomycota</taxon>
        <taxon>Chytridiomycota incertae sedis</taxon>
        <taxon>Chytridiomycetes</taxon>
        <taxon>Rhizophydiales</taxon>
        <taxon>Rhizophydiales incertae sedis</taxon>
        <taxon>Batrachochytrium</taxon>
    </lineage>
</organism>
<feature type="region of interest" description="Disordered" evidence="1">
    <location>
        <begin position="25"/>
        <end position="50"/>
    </location>
</feature>
<evidence type="ECO:0000313" key="4">
    <source>
        <dbReference type="Proteomes" id="UP000077115"/>
    </source>
</evidence>
<protein>
    <submittedName>
        <fullName evidence="3">Uncharacterized protein</fullName>
    </submittedName>
</protein>
<proteinExistence type="predicted"/>
<sequence>MKLSIALSSILAVCSVTTATPVLSTTTTSVESTSTATTSVESTSTTASPNAIATSGPDYLKYPSPYDEYTSHCHPISLEMLMLLKEFVLIGLGCDALSDEIDERRVKIYAEVDIMDELQERFDTVMGDSSNYGLGNLDLEAAIRTQHELLEKLHKESMGLLGKHWNGVQESDKLLITLEKYFRQNFISDETEVYDIADPNEFLEFRRCHEFLRSHLSQSQSQP</sequence>
<dbReference type="EMBL" id="DS022310">
    <property type="protein sequence ID" value="OAJ43387.1"/>
    <property type="molecule type" value="Genomic_DNA"/>
</dbReference>
<reference evidence="3 4" key="1">
    <citation type="submission" date="2006-10" db="EMBL/GenBank/DDBJ databases">
        <title>The Genome Sequence of Batrachochytrium dendrobatidis JEL423.</title>
        <authorList>
            <consortium name="The Broad Institute Genome Sequencing Platform"/>
            <person name="Birren B."/>
            <person name="Lander E."/>
            <person name="Galagan J."/>
            <person name="Cuomo C."/>
            <person name="Devon K."/>
            <person name="Jaffe D."/>
            <person name="Butler J."/>
            <person name="Alvarez P."/>
            <person name="Gnerre S."/>
            <person name="Grabherr M."/>
            <person name="Kleber M."/>
            <person name="Mauceli E."/>
            <person name="Brockman W."/>
            <person name="Young S."/>
            <person name="LaButti K."/>
            <person name="Sykes S."/>
            <person name="DeCaprio D."/>
            <person name="Crawford M."/>
            <person name="Koehrsen M."/>
            <person name="Engels R."/>
            <person name="Montgomery P."/>
            <person name="Pearson M."/>
            <person name="Howarth C."/>
            <person name="Larson L."/>
            <person name="White J."/>
            <person name="O'Leary S."/>
            <person name="Kodira C."/>
            <person name="Zeng Q."/>
            <person name="Yandava C."/>
            <person name="Alvarado L."/>
            <person name="Longcore J."/>
            <person name="James T."/>
        </authorList>
    </citation>
    <scope>NUCLEOTIDE SEQUENCE [LARGE SCALE GENOMIC DNA]</scope>
    <source>
        <strain evidence="3 4">JEL423</strain>
    </source>
</reference>
<evidence type="ECO:0000256" key="2">
    <source>
        <dbReference type="SAM" id="SignalP"/>
    </source>
</evidence>
<dbReference type="VEuPathDB" id="FungiDB:BDEG_26752"/>
<accession>A0A177WTB7</accession>
<feature type="signal peptide" evidence="2">
    <location>
        <begin position="1"/>
        <end position="19"/>
    </location>
</feature>
<dbReference type="Proteomes" id="UP000077115">
    <property type="component" value="Unassembled WGS sequence"/>
</dbReference>
<keyword evidence="2" id="KW-0732">Signal</keyword>